<dbReference type="CDD" id="cd00024">
    <property type="entry name" value="CD_CSD"/>
    <property type="match status" value="1"/>
</dbReference>
<feature type="compositionally biased region" description="Polar residues" evidence="1">
    <location>
        <begin position="63"/>
        <end position="90"/>
    </location>
</feature>
<organism evidence="2 3">
    <name type="scientific">Litomosoides sigmodontis</name>
    <name type="common">Filarial nematode worm</name>
    <dbReference type="NCBI Taxonomy" id="42156"/>
    <lineage>
        <taxon>Eukaryota</taxon>
        <taxon>Metazoa</taxon>
        <taxon>Ecdysozoa</taxon>
        <taxon>Nematoda</taxon>
        <taxon>Chromadorea</taxon>
        <taxon>Rhabditida</taxon>
        <taxon>Spirurina</taxon>
        <taxon>Spiruromorpha</taxon>
        <taxon>Filarioidea</taxon>
        <taxon>Onchocercidae</taxon>
        <taxon>Litomosoides</taxon>
    </lineage>
</organism>
<dbReference type="EMBL" id="UYRX01000439">
    <property type="protein sequence ID" value="VDK82249.1"/>
    <property type="molecule type" value="Genomic_DNA"/>
</dbReference>
<dbReference type="Proteomes" id="UP000277928">
    <property type="component" value="Unassembled WGS sequence"/>
</dbReference>
<sequence>MADNWYRVERILSEKYERKGARLEKFYEVQWAPTWEPARRISAQVPLIVEAYEKEKQKDHANSKSNETNAGSSEDGSAQNSAQIRSPKNSAQKKIRIVGVVSDNGRNVKNSTLLVENQCSGEQWCMQYEDLKKDYSIELIDFFEECVSGFA</sequence>
<protein>
    <recommendedName>
        <fullName evidence="4">Chromo domain-containing protein</fullName>
    </recommendedName>
</protein>
<feature type="region of interest" description="Disordered" evidence="1">
    <location>
        <begin position="55"/>
        <end position="92"/>
    </location>
</feature>
<dbReference type="InterPro" id="IPR016197">
    <property type="entry name" value="Chromo-like_dom_sf"/>
</dbReference>
<dbReference type="OrthoDB" id="433924at2759"/>
<dbReference type="AlphaFoldDB" id="A0A3P6TFY8"/>
<evidence type="ECO:0008006" key="4">
    <source>
        <dbReference type="Google" id="ProtNLM"/>
    </source>
</evidence>
<name>A0A3P6TFY8_LITSI</name>
<evidence type="ECO:0000256" key="1">
    <source>
        <dbReference type="SAM" id="MobiDB-lite"/>
    </source>
</evidence>
<gene>
    <name evidence="2" type="ORF">NLS_LOCUS5662</name>
</gene>
<dbReference type="SUPFAM" id="SSF54160">
    <property type="entry name" value="Chromo domain-like"/>
    <property type="match status" value="1"/>
</dbReference>
<reference evidence="2 3" key="1">
    <citation type="submission" date="2018-08" db="EMBL/GenBank/DDBJ databases">
        <authorList>
            <person name="Laetsch R D."/>
            <person name="Stevens L."/>
            <person name="Kumar S."/>
            <person name="Blaxter L. M."/>
        </authorList>
    </citation>
    <scope>NUCLEOTIDE SEQUENCE [LARGE SCALE GENOMIC DNA]</scope>
</reference>
<proteinExistence type="predicted"/>
<evidence type="ECO:0000313" key="2">
    <source>
        <dbReference type="EMBL" id="VDK82249.1"/>
    </source>
</evidence>
<evidence type="ECO:0000313" key="3">
    <source>
        <dbReference type="Proteomes" id="UP000277928"/>
    </source>
</evidence>
<keyword evidence="3" id="KW-1185">Reference proteome</keyword>
<dbReference type="Gene3D" id="2.40.50.40">
    <property type="match status" value="1"/>
</dbReference>
<accession>A0A3P6TFY8</accession>
<dbReference type="OMA" id="WCMQYED"/>